<evidence type="ECO:0000256" key="1">
    <source>
        <dbReference type="SAM" id="SignalP"/>
    </source>
</evidence>
<gene>
    <name evidence="2" type="ORF">CONCODRAFT_3799</name>
</gene>
<evidence type="ECO:0000313" key="2">
    <source>
        <dbReference type="EMBL" id="KXN73321.1"/>
    </source>
</evidence>
<keyword evidence="1" id="KW-0732">Signal</keyword>
<name>A0A137PEF3_CONC2</name>
<dbReference type="Proteomes" id="UP000070444">
    <property type="component" value="Unassembled WGS sequence"/>
</dbReference>
<dbReference type="EMBL" id="KQ964439">
    <property type="protein sequence ID" value="KXN73321.1"/>
    <property type="molecule type" value="Genomic_DNA"/>
</dbReference>
<proteinExistence type="predicted"/>
<feature type="signal peptide" evidence="1">
    <location>
        <begin position="1"/>
        <end position="19"/>
    </location>
</feature>
<feature type="chain" id="PRO_5007294697" evidence="1">
    <location>
        <begin position="20"/>
        <end position="101"/>
    </location>
</feature>
<accession>A0A137PEF3</accession>
<keyword evidence="3" id="KW-1185">Reference proteome</keyword>
<evidence type="ECO:0000313" key="3">
    <source>
        <dbReference type="Proteomes" id="UP000070444"/>
    </source>
</evidence>
<protein>
    <submittedName>
        <fullName evidence="2">Uncharacterized protein</fullName>
    </submittedName>
</protein>
<reference evidence="2 3" key="1">
    <citation type="journal article" date="2015" name="Genome Biol. Evol.">
        <title>Phylogenomic analyses indicate that early fungi evolved digesting cell walls of algal ancestors of land plants.</title>
        <authorList>
            <person name="Chang Y."/>
            <person name="Wang S."/>
            <person name="Sekimoto S."/>
            <person name="Aerts A.L."/>
            <person name="Choi C."/>
            <person name="Clum A."/>
            <person name="LaButti K.M."/>
            <person name="Lindquist E.A."/>
            <person name="Yee Ngan C."/>
            <person name="Ohm R.A."/>
            <person name="Salamov A.A."/>
            <person name="Grigoriev I.V."/>
            <person name="Spatafora J.W."/>
            <person name="Berbee M.L."/>
        </authorList>
    </citation>
    <scope>NUCLEOTIDE SEQUENCE [LARGE SCALE GENOMIC DNA]</scope>
    <source>
        <strain evidence="2 3">NRRL 28638</strain>
    </source>
</reference>
<sequence>MKFQYIALSVASLFSYVKAEENAVQKVCPISLLSIDLLCNLFYVDNEVVRYDRVDNYAKEHNRQVPFNQEQYNKCYQYLAPVQSYDIYAVQAYYPGYIFVY</sequence>
<organism evidence="2 3">
    <name type="scientific">Conidiobolus coronatus (strain ATCC 28846 / CBS 209.66 / NRRL 28638)</name>
    <name type="common">Delacroixia coronata</name>
    <dbReference type="NCBI Taxonomy" id="796925"/>
    <lineage>
        <taxon>Eukaryota</taxon>
        <taxon>Fungi</taxon>
        <taxon>Fungi incertae sedis</taxon>
        <taxon>Zoopagomycota</taxon>
        <taxon>Entomophthoromycotina</taxon>
        <taxon>Entomophthoromycetes</taxon>
        <taxon>Entomophthorales</taxon>
        <taxon>Ancylistaceae</taxon>
        <taxon>Conidiobolus</taxon>
    </lineage>
</organism>
<dbReference type="AlphaFoldDB" id="A0A137PEF3"/>